<reference evidence="3 4" key="1">
    <citation type="submission" date="2018-08" db="EMBL/GenBank/DDBJ databases">
        <title>A genome reference for cultivated species of the human gut microbiota.</title>
        <authorList>
            <person name="Zou Y."/>
            <person name="Xue W."/>
            <person name="Luo G."/>
        </authorList>
    </citation>
    <scope>NUCLEOTIDE SEQUENCE [LARGE SCALE GENOMIC DNA]</scope>
    <source>
        <strain evidence="3 4">AF24-12</strain>
    </source>
</reference>
<proteinExistence type="predicted"/>
<accession>A0A3E5E0G1</accession>
<dbReference type="PROSITE" id="PS51257">
    <property type="entry name" value="PROKAR_LIPOPROTEIN"/>
    <property type="match status" value="1"/>
</dbReference>
<sequence length="435" mass="49715">MKKNITFNSKHIQWFLFLCLSFSITFCMFLLSSCSDDDHEEVNNQAHYQDVPASLLTDAKKLEMVRSIQDLKDGRFFYLDYTEDYKLSTISGYNLTDNTQLIGAVLKTLCDKTPSWLKARVKLDAGCSAFAVTSPDTGDYLMGRNFDYSHDNEPIAAALVRTAPEGGLKSISMVDAYWIGYRQDLWHYILYNKEQFEKHKTQDLSYIMAFPYLLMDGMNEAGFAVSVLHLDGKPTQQASTGKKLTTTVALRMMLDHAKTVDEALKILDGYDLWIPDGDGNYHFYMADATGRYAIVEFVYDKDHQSKIYIDDEYTGEDGKTHFKYPDVLPNTREVIEKRYASNFYVSETMACSDKGPKLSNHGKTRYDMMEFVIKQNSNRLSEEGAMNLLNGVSQAETPGNPTSHTQWSVVYNLSQRKATVCVNRDYKNKFTFYAK</sequence>
<dbReference type="InterPro" id="IPR005079">
    <property type="entry name" value="Peptidase_C45_hydrolase"/>
</dbReference>
<comment type="caution">
    <text evidence="3">The sequence shown here is derived from an EMBL/GenBank/DDBJ whole genome shotgun (WGS) entry which is preliminary data.</text>
</comment>
<dbReference type="InterPro" id="IPR052193">
    <property type="entry name" value="Peptidase_C59"/>
</dbReference>
<dbReference type="InterPro" id="IPR029055">
    <property type="entry name" value="Ntn_hydrolases_N"/>
</dbReference>
<dbReference type="PANTHER" id="PTHR35527">
    <property type="entry name" value="CHOLOYLGLYCINE HYDROLASE"/>
    <property type="match status" value="1"/>
</dbReference>
<dbReference type="EMBL" id="QRVA01000002">
    <property type="protein sequence ID" value="RGS19448.1"/>
    <property type="molecule type" value="Genomic_DNA"/>
</dbReference>
<keyword evidence="1" id="KW-0472">Membrane</keyword>
<name>A0A3E5E0G1_9BACT</name>
<evidence type="ECO:0000259" key="2">
    <source>
        <dbReference type="Pfam" id="PF03417"/>
    </source>
</evidence>
<protein>
    <submittedName>
        <fullName evidence="3">Linear amide C-N hydrolase</fullName>
    </submittedName>
</protein>
<dbReference type="Proteomes" id="UP000283872">
    <property type="component" value="Unassembled WGS sequence"/>
</dbReference>
<evidence type="ECO:0000256" key="1">
    <source>
        <dbReference type="SAM" id="Phobius"/>
    </source>
</evidence>
<dbReference type="Gene3D" id="3.60.60.10">
    <property type="entry name" value="Penicillin V Acylase, Chain A"/>
    <property type="match status" value="1"/>
</dbReference>
<dbReference type="AlphaFoldDB" id="A0A3E5E0G1"/>
<dbReference type="Pfam" id="PF03417">
    <property type="entry name" value="AAT"/>
    <property type="match status" value="1"/>
</dbReference>
<dbReference type="PANTHER" id="PTHR35527:SF2">
    <property type="entry name" value="HYDROLASE"/>
    <property type="match status" value="1"/>
</dbReference>
<evidence type="ECO:0000313" key="3">
    <source>
        <dbReference type="EMBL" id="RGS19448.1"/>
    </source>
</evidence>
<gene>
    <name evidence="3" type="ORF">DWY11_01465</name>
</gene>
<dbReference type="SUPFAM" id="SSF56235">
    <property type="entry name" value="N-terminal nucleophile aminohydrolases (Ntn hydrolases)"/>
    <property type="match status" value="1"/>
</dbReference>
<evidence type="ECO:0000313" key="4">
    <source>
        <dbReference type="Proteomes" id="UP000283872"/>
    </source>
</evidence>
<dbReference type="RefSeq" id="WP_117587207.1">
    <property type="nucleotide sequence ID" value="NZ_QRVA01000002.1"/>
</dbReference>
<dbReference type="GO" id="GO:0016787">
    <property type="term" value="F:hydrolase activity"/>
    <property type="evidence" value="ECO:0007669"/>
    <property type="project" value="UniProtKB-KW"/>
</dbReference>
<keyword evidence="3" id="KW-0378">Hydrolase</keyword>
<organism evidence="3 4">
    <name type="scientific">Segatella copri</name>
    <dbReference type="NCBI Taxonomy" id="165179"/>
    <lineage>
        <taxon>Bacteria</taxon>
        <taxon>Pseudomonadati</taxon>
        <taxon>Bacteroidota</taxon>
        <taxon>Bacteroidia</taxon>
        <taxon>Bacteroidales</taxon>
        <taxon>Prevotellaceae</taxon>
        <taxon>Segatella</taxon>
    </lineage>
</organism>
<feature type="transmembrane region" description="Helical" evidence="1">
    <location>
        <begin position="12"/>
        <end position="31"/>
    </location>
</feature>
<feature type="domain" description="Peptidase C45 hydrolase" evidence="2">
    <location>
        <begin position="214"/>
        <end position="424"/>
    </location>
</feature>
<keyword evidence="1" id="KW-0812">Transmembrane</keyword>
<keyword evidence="1" id="KW-1133">Transmembrane helix</keyword>